<dbReference type="Gene3D" id="3.10.450.530">
    <property type="entry name" value="Ribonuclease toxin, BrnT, of type II toxin-antitoxin system"/>
    <property type="match status" value="1"/>
</dbReference>
<dbReference type="Proteomes" id="UP000024329">
    <property type="component" value="Unassembled WGS sequence"/>
</dbReference>
<dbReference type="RefSeq" id="WP_008833584.1">
    <property type="nucleotide sequence ID" value="NZ_BSFC01000011.1"/>
</dbReference>
<dbReference type="PATRIC" id="fig|158500.4.peg.3995"/>
<dbReference type="Pfam" id="PF04365">
    <property type="entry name" value="BrnT_toxin"/>
    <property type="match status" value="1"/>
</dbReference>
<gene>
    <name evidence="1" type="ORF">BV97_03924</name>
</gene>
<dbReference type="InterPro" id="IPR007460">
    <property type="entry name" value="BrnT_toxin"/>
</dbReference>
<accession>A0A031JSY4</accession>
<organism evidence="1 2">
    <name type="scientific">Novosphingobium resinovorum</name>
    <dbReference type="NCBI Taxonomy" id="158500"/>
    <lineage>
        <taxon>Bacteria</taxon>
        <taxon>Pseudomonadati</taxon>
        <taxon>Pseudomonadota</taxon>
        <taxon>Alphaproteobacteria</taxon>
        <taxon>Sphingomonadales</taxon>
        <taxon>Sphingomonadaceae</taxon>
        <taxon>Novosphingobium</taxon>
    </lineage>
</organism>
<dbReference type="AlphaFoldDB" id="A0A031JSY4"/>
<evidence type="ECO:0000313" key="2">
    <source>
        <dbReference type="Proteomes" id="UP000024329"/>
    </source>
</evidence>
<proteinExistence type="predicted"/>
<reference evidence="1 2" key="1">
    <citation type="submission" date="2014-03" db="EMBL/GenBank/DDBJ databases">
        <title>Whole genome sequence of Novosphingobium resinovorum KF1.</title>
        <authorList>
            <person name="Gan H.M."/>
            <person name="Gan H.Y."/>
            <person name="Chew T.H."/>
            <person name="Savka M.A."/>
        </authorList>
    </citation>
    <scope>NUCLEOTIDE SEQUENCE [LARGE SCALE GENOMIC DNA]</scope>
    <source>
        <strain evidence="1 2">KF1</strain>
    </source>
</reference>
<evidence type="ECO:0000313" key="1">
    <source>
        <dbReference type="EMBL" id="EZP79487.1"/>
    </source>
</evidence>
<comment type="caution">
    <text evidence="1">The sequence shown here is derived from an EMBL/GenBank/DDBJ whole genome shotgun (WGS) entry which is preliminary data.</text>
</comment>
<dbReference type="EMBL" id="JFYZ01000024">
    <property type="protein sequence ID" value="EZP79487.1"/>
    <property type="molecule type" value="Genomic_DNA"/>
</dbReference>
<protein>
    <submittedName>
        <fullName evidence="1">Membrane protein</fullName>
    </submittedName>
</protein>
<sequence length="91" mass="10517">MEFAFDPAKDEANLVKHGLRLAFGMRIFEDTRHEVLPSFRLVDGEDRYKAVGLVDGKLFTVVYVLRDDRVRLISVRRSNAGEQRDYDRNSG</sequence>
<dbReference type="InterPro" id="IPR038573">
    <property type="entry name" value="BrnT_sf"/>
</dbReference>
<dbReference type="eggNOG" id="COG2929">
    <property type="taxonomic scope" value="Bacteria"/>
</dbReference>
<name>A0A031JSY4_9SPHN</name>